<evidence type="ECO:0000256" key="1">
    <source>
        <dbReference type="SAM" id="MobiDB-lite"/>
    </source>
</evidence>
<sequence>MAKINDGANLEFLNPQRGELSPL</sequence>
<organism evidence="2">
    <name type="scientific">Anguilla anguilla</name>
    <name type="common">European freshwater eel</name>
    <name type="synonym">Muraena anguilla</name>
    <dbReference type="NCBI Taxonomy" id="7936"/>
    <lineage>
        <taxon>Eukaryota</taxon>
        <taxon>Metazoa</taxon>
        <taxon>Chordata</taxon>
        <taxon>Craniata</taxon>
        <taxon>Vertebrata</taxon>
        <taxon>Euteleostomi</taxon>
        <taxon>Actinopterygii</taxon>
        <taxon>Neopterygii</taxon>
        <taxon>Teleostei</taxon>
        <taxon>Anguilliformes</taxon>
        <taxon>Anguillidae</taxon>
        <taxon>Anguilla</taxon>
    </lineage>
</organism>
<name>A0A0E9VFX8_ANGAN</name>
<dbReference type="AlphaFoldDB" id="A0A0E9VFX8"/>
<reference evidence="2" key="1">
    <citation type="submission" date="2014-11" db="EMBL/GenBank/DDBJ databases">
        <authorList>
            <person name="Amaro Gonzalez C."/>
        </authorList>
    </citation>
    <scope>NUCLEOTIDE SEQUENCE</scope>
</reference>
<feature type="region of interest" description="Disordered" evidence="1">
    <location>
        <begin position="1"/>
        <end position="23"/>
    </location>
</feature>
<protein>
    <submittedName>
        <fullName evidence="2">Uncharacterized protein</fullName>
    </submittedName>
</protein>
<accession>A0A0E9VFX8</accession>
<evidence type="ECO:0000313" key="2">
    <source>
        <dbReference type="EMBL" id="JAH76982.1"/>
    </source>
</evidence>
<reference evidence="2" key="2">
    <citation type="journal article" date="2015" name="Fish Shellfish Immunol.">
        <title>Early steps in the European eel (Anguilla anguilla)-Vibrio vulnificus interaction in the gills: Role of the RtxA13 toxin.</title>
        <authorList>
            <person name="Callol A."/>
            <person name="Pajuelo D."/>
            <person name="Ebbesson L."/>
            <person name="Teles M."/>
            <person name="MacKenzie S."/>
            <person name="Amaro C."/>
        </authorList>
    </citation>
    <scope>NUCLEOTIDE SEQUENCE</scope>
</reference>
<dbReference type="EMBL" id="GBXM01031595">
    <property type="protein sequence ID" value="JAH76982.1"/>
    <property type="molecule type" value="Transcribed_RNA"/>
</dbReference>
<proteinExistence type="predicted"/>